<dbReference type="InterPro" id="IPR019271">
    <property type="entry name" value="DUF2284_metal-binding"/>
</dbReference>
<dbReference type="AlphaFoldDB" id="A0A4R7E0E9"/>
<dbReference type="Proteomes" id="UP000295758">
    <property type="component" value="Unassembled WGS sequence"/>
</dbReference>
<accession>A0A4R7E0E9</accession>
<organism evidence="1 2">
    <name type="scientific">Halanaerobium congolense</name>
    <dbReference type="NCBI Taxonomy" id="54121"/>
    <lineage>
        <taxon>Bacteria</taxon>
        <taxon>Bacillati</taxon>
        <taxon>Bacillota</taxon>
        <taxon>Clostridia</taxon>
        <taxon>Halanaerobiales</taxon>
        <taxon>Halanaerobiaceae</taxon>
        <taxon>Halanaerobium</taxon>
    </lineage>
</organism>
<name>A0A4R7E0E9_9FIRM</name>
<reference evidence="1 2" key="1">
    <citation type="submission" date="2019-03" db="EMBL/GenBank/DDBJ databases">
        <title>Deep subsurface shale carbon reservoir microbial communities from Ohio and West Virginia, USA.</title>
        <authorList>
            <person name="Wrighton K."/>
        </authorList>
    </citation>
    <scope>NUCLEOTIDE SEQUENCE [LARGE SCALE GENOMIC DNA]</scope>
    <source>
        <strain evidence="1 2">UTICA-S4D12</strain>
    </source>
</reference>
<proteinExistence type="predicted"/>
<protein>
    <submittedName>
        <fullName evidence="1">Putative metal-binding protein</fullName>
    </submittedName>
</protein>
<dbReference type="RefSeq" id="WP_133618504.1">
    <property type="nucleotide sequence ID" value="NZ_SOAA01000049.1"/>
</dbReference>
<gene>
    <name evidence="1" type="ORF">BY453_1492</name>
</gene>
<sequence length="223" mass="26121">MEYLYTTGNGKTYPIEMDYKFIESKNYVYDYDQITSLCEGCGNYQQGGGCPPLAPKFDDIIKTKRYSIMIYAKLLSEYKSEGVKNSNNYYIHYRFQDIILSNLLTNLGYKIRDDYNNLVFLNNGFCMGCSKKCSFKLGENICRNPQKRTFSLEATGVNVEKTLKNEFGIELQWYNKENYRDIDFMVKSIGLFYADKEISQKIENRFIEYLNSLKSTKNKIESK</sequence>
<dbReference type="EMBL" id="SOAA01000049">
    <property type="protein sequence ID" value="TDS25636.1"/>
    <property type="molecule type" value="Genomic_DNA"/>
</dbReference>
<evidence type="ECO:0000313" key="1">
    <source>
        <dbReference type="EMBL" id="TDS25636.1"/>
    </source>
</evidence>
<evidence type="ECO:0000313" key="2">
    <source>
        <dbReference type="Proteomes" id="UP000295758"/>
    </source>
</evidence>
<dbReference type="Pfam" id="PF10050">
    <property type="entry name" value="DUF2284"/>
    <property type="match status" value="1"/>
</dbReference>
<comment type="caution">
    <text evidence="1">The sequence shown here is derived from an EMBL/GenBank/DDBJ whole genome shotgun (WGS) entry which is preliminary data.</text>
</comment>